<evidence type="ECO:0000313" key="7">
    <source>
        <dbReference type="EMBL" id="SLN56852.1"/>
    </source>
</evidence>
<feature type="domain" description="Cytochrome c" evidence="6">
    <location>
        <begin position="390"/>
        <end position="524"/>
    </location>
</feature>
<dbReference type="STRING" id="658057.SAMN04488032_11480"/>
<dbReference type="GO" id="GO:0046872">
    <property type="term" value="F:metal ion binding"/>
    <property type="evidence" value="ECO:0007669"/>
    <property type="project" value="UniProtKB-KW"/>
</dbReference>
<dbReference type="Proteomes" id="UP000193307">
    <property type="component" value="Unassembled WGS sequence"/>
</dbReference>
<evidence type="ECO:0000256" key="5">
    <source>
        <dbReference type="SAM" id="MobiDB-lite"/>
    </source>
</evidence>
<dbReference type="InterPro" id="IPR009056">
    <property type="entry name" value="Cyt_c-like_dom"/>
</dbReference>
<sequence>MRFTSLIVSTAFGFVWGGCVPQVTFAAPILTEPYLDVVPRTEAEMARIKSATRPTTDFSKPEPFEQNSAGKATTRARSDHDAFSQSSESLSFEQELDFKLGNGLFKKLWVSSPSSTLASDGLGPLYNARSCQRCHLKDGRGHTPEGADDSRVSMFLRLSVPTPAQTPMTEIETYLAALDGDAVTARTSPEPTYGGQLQDFAIQGHAAEAQMDLQYTERAVALSGGETASLRVPTYSMRDAGYGAFADDVQISPRVAPQMIGLGLIEAIPVADILVRADADDADGDGISGRAQVVWSQEFKQPILGRFGWKAGHGTVIEQSADAFAGDIGISSPLAQRPYGDCTETQNSCRKAVHGDGDVRVDEVDAQGLDLVAFYSRNLAVPERRDVSSPEVLRGKEMFYAAGCTSCHTPKYVTHRLASQDNTAQSFQLIWPYSDFLLHDLGFGLADGRPELRATGTEWRTPPLWGIGLTEQVSGHTQFLHDGRARSLLEAILWHGGEAQNARDTVADMPPDDRTALIQFLESL</sequence>
<dbReference type="PROSITE" id="PS51257">
    <property type="entry name" value="PROKAR_LIPOPROTEIN"/>
    <property type="match status" value="1"/>
</dbReference>
<keyword evidence="2 4" id="KW-0479">Metal-binding</keyword>
<evidence type="ECO:0000256" key="2">
    <source>
        <dbReference type="ARBA" id="ARBA00022723"/>
    </source>
</evidence>
<evidence type="ECO:0000256" key="1">
    <source>
        <dbReference type="ARBA" id="ARBA00022617"/>
    </source>
</evidence>
<dbReference type="RefSeq" id="WP_085850041.1">
    <property type="nucleotide sequence ID" value="NZ_FNZV01000014.1"/>
</dbReference>
<evidence type="ECO:0000256" key="3">
    <source>
        <dbReference type="ARBA" id="ARBA00023004"/>
    </source>
</evidence>
<proteinExistence type="predicted"/>
<evidence type="ECO:0000259" key="6">
    <source>
        <dbReference type="PROSITE" id="PS51007"/>
    </source>
</evidence>
<dbReference type="GO" id="GO:0004130">
    <property type="term" value="F:cytochrome-c peroxidase activity"/>
    <property type="evidence" value="ECO:0007669"/>
    <property type="project" value="TreeGrafter"/>
</dbReference>
<dbReference type="SUPFAM" id="SSF46626">
    <property type="entry name" value="Cytochrome c"/>
    <property type="match status" value="1"/>
</dbReference>
<protein>
    <submittedName>
        <fullName evidence="7">Cytochrome c</fullName>
    </submittedName>
</protein>
<dbReference type="InterPro" id="IPR036909">
    <property type="entry name" value="Cyt_c-like_dom_sf"/>
</dbReference>
<dbReference type="PROSITE" id="PS51007">
    <property type="entry name" value="CYTC"/>
    <property type="match status" value="1"/>
</dbReference>
<evidence type="ECO:0000313" key="8">
    <source>
        <dbReference type="Proteomes" id="UP000193307"/>
    </source>
</evidence>
<dbReference type="PANTHER" id="PTHR30600">
    <property type="entry name" value="CYTOCHROME C PEROXIDASE-RELATED"/>
    <property type="match status" value="1"/>
</dbReference>
<dbReference type="Pfam" id="PF06537">
    <property type="entry name" value="DHOR"/>
    <property type="match status" value="1"/>
</dbReference>
<dbReference type="EMBL" id="FWFW01000010">
    <property type="protein sequence ID" value="SLN56852.1"/>
    <property type="molecule type" value="Genomic_DNA"/>
</dbReference>
<dbReference type="Gene3D" id="1.10.760.10">
    <property type="entry name" value="Cytochrome c-like domain"/>
    <property type="match status" value="1"/>
</dbReference>
<evidence type="ECO:0000256" key="4">
    <source>
        <dbReference type="PROSITE-ProRule" id="PRU00433"/>
    </source>
</evidence>
<organism evidence="7 8">
    <name type="scientific">Pacificibacter marinus</name>
    <dbReference type="NCBI Taxonomy" id="658057"/>
    <lineage>
        <taxon>Bacteria</taxon>
        <taxon>Pseudomonadati</taxon>
        <taxon>Pseudomonadota</taxon>
        <taxon>Alphaproteobacteria</taxon>
        <taxon>Rhodobacterales</taxon>
        <taxon>Roseobacteraceae</taxon>
        <taxon>Pacificibacter</taxon>
    </lineage>
</organism>
<keyword evidence="1 4" id="KW-0349">Heme</keyword>
<dbReference type="InterPro" id="IPR010538">
    <property type="entry name" value="DHOR"/>
</dbReference>
<dbReference type="GO" id="GO:0009055">
    <property type="term" value="F:electron transfer activity"/>
    <property type="evidence" value="ECO:0007669"/>
    <property type="project" value="InterPro"/>
</dbReference>
<reference evidence="7 8" key="1">
    <citation type="submission" date="2017-03" db="EMBL/GenBank/DDBJ databases">
        <authorList>
            <person name="Afonso C.L."/>
            <person name="Miller P.J."/>
            <person name="Scott M.A."/>
            <person name="Spackman E."/>
            <person name="Goraichik I."/>
            <person name="Dimitrov K.M."/>
            <person name="Suarez D.L."/>
            <person name="Swayne D.E."/>
        </authorList>
    </citation>
    <scope>NUCLEOTIDE SEQUENCE [LARGE SCALE GENOMIC DNA]</scope>
    <source>
        <strain evidence="7 8">CECT 7971</strain>
    </source>
</reference>
<dbReference type="OrthoDB" id="9805202at2"/>
<gene>
    <name evidence="7" type="ORF">PAM7971_02942</name>
</gene>
<dbReference type="PIRSF" id="PIRSF028099">
    <property type="entry name" value="DUF1111"/>
    <property type="match status" value="1"/>
</dbReference>
<keyword evidence="8" id="KW-1185">Reference proteome</keyword>
<dbReference type="InterPro" id="IPR051395">
    <property type="entry name" value="Cytochrome_c_Peroxidase/MauG"/>
</dbReference>
<feature type="region of interest" description="Disordered" evidence="5">
    <location>
        <begin position="50"/>
        <end position="86"/>
    </location>
</feature>
<name>A0A1Y5TBV0_9RHOB</name>
<accession>A0A1Y5TBV0</accession>
<keyword evidence="3 4" id="KW-0408">Iron</keyword>
<dbReference type="GO" id="GO:0020037">
    <property type="term" value="F:heme binding"/>
    <property type="evidence" value="ECO:0007669"/>
    <property type="project" value="InterPro"/>
</dbReference>
<dbReference type="AlphaFoldDB" id="A0A1Y5TBV0"/>
<dbReference type="PANTHER" id="PTHR30600:SF4">
    <property type="entry name" value="CYTOCHROME C DOMAIN-CONTAINING PROTEIN"/>
    <property type="match status" value="1"/>
</dbReference>